<keyword evidence="2" id="KW-0812">Transmembrane</keyword>
<accession>A0ABW8T598</accession>
<sequence>MGSYNSQYESYYNGMVNRRKNNSYGFNKKTKFALDGNFFLKRLQRDLIGVFILFILVLLCKIVHTPQTTYAYSYSKSLLNNSFNYEAALSNIKDLDMKDLETKVSDWMDTAKTKITGGKTIKETLKTDYMSPVAGTLAISKDQVLKDGIDISVPNGTEIFSVYGGKIKETGEDVKNGKYIIIDHGNGIETKYSKLNQIAFKNGDSITKGQVIGKIAASNKTASSFLHFELSYMGENLNPEEYLNLTNN</sequence>
<keyword evidence="4" id="KW-0378">Hydrolase</keyword>
<keyword evidence="1" id="KW-0732">Signal</keyword>
<name>A0ABW8T598_9CLOT</name>
<feature type="domain" description="M23ase beta-sheet core" evidence="3">
    <location>
        <begin position="146"/>
        <end position="239"/>
    </location>
</feature>
<dbReference type="PANTHER" id="PTHR21666:SF289">
    <property type="entry name" value="L-ALA--D-GLU ENDOPEPTIDASE"/>
    <property type="match status" value="1"/>
</dbReference>
<reference evidence="4 5" key="1">
    <citation type="submission" date="2024-11" db="EMBL/GenBank/DDBJ databases">
        <authorList>
            <person name="Heng Y.C."/>
            <person name="Lim A.C.H."/>
            <person name="Lee J.K.Y."/>
            <person name="Kittelmann S."/>
        </authorList>
    </citation>
    <scope>NUCLEOTIDE SEQUENCE [LARGE SCALE GENOMIC DNA]</scope>
    <source>
        <strain evidence="4 5">WILCCON 0185</strain>
    </source>
</reference>
<keyword evidence="2" id="KW-1133">Transmembrane helix</keyword>
<dbReference type="InterPro" id="IPR016047">
    <property type="entry name" value="M23ase_b-sheet_dom"/>
</dbReference>
<dbReference type="SUPFAM" id="SSF51261">
    <property type="entry name" value="Duplicated hybrid motif"/>
    <property type="match status" value="1"/>
</dbReference>
<keyword evidence="5" id="KW-1185">Reference proteome</keyword>
<evidence type="ECO:0000313" key="4">
    <source>
        <dbReference type="EMBL" id="MFL0247456.1"/>
    </source>
</evidence>
<dbReference type="Proteomes" id="UP001623591">
    <property type="component" value="Unassembled WGS sequence"/>
</dbReference>
<dbReference type="Gene3D" id="2.70.70.10">
    <property type="entry name" value="Glucose Permease (Domain IIA)"/>
    <property type="match status" value="1"/>
</dbReference>
<organism evidence="4 5">
    <name type="scientific">Candidatus Clostridium stratigraminis</name>
    <dbReference type="NCBI Taxonomy" id="3381661"/>
    <lineage>
        <taxon>Bacteria</taxon>
        <taxon>Bacillati</taxon>
        <taxon>Bacillota</taxon>
        <taxon>Clostridia</taxon>
        <taxon>Eubacteriales</taxon>
        <taxon>Clostridiaceae</taxon>
        <taxon>Clostridium</taxon>
    </lineage>
</organism>
<comment type="caution">
    <text evidence="4">The sequence shown here is derived from an EMBL/GenBank/DDBJ whole genome shotgun (WGS) entry which is preliminary data.</text>
</comment>
<evidence type="ECO:0000256" key="2">
    <source>
        <dbReference type="SAM" id="Phobius"/>
    </source>
</evidence>
<dbReference type="PANTHER" id="PTHR21666">
    <property type="entry name" value="PEPTIDASE-RELATED"/>
    <property type="match status" value="1"/>
</dbReference>
<dbReference type="RefSeq" id="WP_406769900.1">
    <property type="nucleotide sequence ID" value="NZ_JBJHZZ010000006.1"/>
</dbReference>
<dbReference type="InterPro" id="IPR050570">
    <property type="entry name" value="Cell_wall_metabolism_enzyme"/>
</dbReference>
<evidence type="ECO:0000256" key="1">
    <source>
        <dbReference type="ARBA" id="ARBA00022729"/>
    </source>
</evidence>
<feature type="transmembrane region" description="Helical" evidence="2">
    <location>
        <begin position="47"/>
        <end position="64"/>
    </location>
</feature>
<dbReference type="EMBL" id="JBJHZZ010000006">
    <property type="protein sequence ID" value="MFL0247456.1"/>
    <property type="molecule type" value="Genomic_DNA"/>
</dbReference>
<protein>
    <submittedName>
        <fullName evidence="4">M23 family metallopeptidase</fullName>
        <ecNumber evidence="4">3.4.24.-</ecNumber>
    </submittedName>
</protein>
<keyword evidence="2" id="KW-0472">Membrane</keyword>
<dbReference type="InterPro" id="IPR011055">
    <property type="entry name" value="Dup_hybrid_motif"/>
</dbReference>
<dbReference type="CDD" id="cd12797">
    <property type="entry name" value="M23_peptidase"/>
    <property type="match status" value="1"/>
</dbReference>
<gene>
    <name evidence="4" type="ORF">ACJDUG_10780</name>
</gene>
<evidence type="ECO:0000313" key="5">
    <source>
        <dbReference type="Proteomes" id="UP001623591"/>
    </source>
</evidence>
<proteinExistence type="predicted"/>
<dbReference type="Pfam" id="PF01551">
    <property type="entry name" value="Peptidase_M23"/>
    <property type="match status" value="1"/>
</dbReference>
<evidence type="ECO:0000259" key="3">
    <source>
        <dbReference type="Pfam" id="PF01551"/>
    </source>
</evidence>
<dbReference type="EC" id="3.4.24.-" evidence="4"/>
<dbReference type="GO" id="GO:0016787">
    <property type="term" value="F:hydrolase activity"/>
    <property type="evidence" value="ECO:0007669"/>
    <property type="project" value="UniProtKB-KW"/>
</dbReference>